<dbReference type="AlphaFoldDB" id="A0A1G2KX05"/>
<sequence length="257" mass="27234">MFELKNKVALVTGGRRGMGRVHALFLARQGAKVVVTDIGAGAAECASVVREIQAADGEALCFDLDVSKKADIDRVCDEVLKAYGRLDILVNNAGIYAPKPALDITEEEWETMISINLKGQFLCAQRAAREMAKNKWGRIINISSIASGGVGIGFAGAAHYAASKGGIVGMTETLAVEWAGLGITVNAIAPGAIDTPMVREPGKVFAGEMMEEIVQRVPLKRIGKPEEVSAMVVFLVSEEASYVTGATFYVDGGWLAA</sequence>
<dbReference type="InterPro" id="IPR050259">
    <property type="entry name" value="SDR"/>
</dbReference>
<dbReference type="FunFam" id="3.40.50.720:FF:000084">
    <property type="entry name" value="Short-chain dehydrogenase reductase"/>
    <property type="match status" value="1"/>
</dbReference>
<organism evidence="2 3">
    <name type="scientific">Candidatus Sungbacteria bacterium RIFCSPHIGHO2_02_FULL_51_29</name>
    <dbReference type="NCBI Taxonomy" id="1802273"/>
    <lineage>
        <taxon>Bacteria</taxon>
        <taxon>Candidatus Sungiibacteriota</taxon>
    </lineage>
</organism>
<dbReference type="PRINTS" id="PR00081">
    <property type="entry name" value="GDHRDH"/>
</dbReference>
<dbReference type="PANTHER" id="PTHR42879:SF2">
    <property type="entry name" value="3-OXOACYL-[ACYL-CARRIER-PROTEIN] REDUCTASE FABG"/>
    <property type="match status" value="1"/>
</dbReference>
<dbReference type="Pfam" id="PF13561">
    <property type="entry name" value="adh_short_C2"/>
    <property type="match status" value="1"/>
</dbReference>
<name>A0A1G2KX05_9BACT</name>
<proteinExistence type="inferred from homology"/>
<evidence type="ECO:0000313" key="2">
    <source>
        <dbReference type="EMBL" id="OHA03960.1"/>
    </source>
</evidence>
<evidence type="ECO:0000256" key="1">
    <source>
        <dbReference type="ARBA" id="ARBA00006484"/>
    </source>
</evidence>
<dbReference type="InterPro" id="IPR002347">
    <property type="entry name" value="SDR_fam"/>
</dbReference>
<evidence type="ECO:0008006" key="4">
    <source>
        <dbReference type="Google" id="ProtNLM"/>
    </source>
</evidence>
<gene>
    <name evidence="2" type="ORF">A3C16_01025</name>
</gene>
<dbReference type="NCBIfam" id="NF009466">
    <property type="entry name" value="PRK12826.1-2"/>
    <property type="match status" value="1"/>
</dbReference>
<dbReference type="Gene3D" id="3.40.50.720">
    <property type="entry name" value="NAD(P)-binding Rossmann-like Domain"/>
    <property type="match status" value="1"/>
</dbReference>
<dbReference type="PROSITE" id="PS00061">
    <property type="entry name" value="ADH_SHORT"/>
    <property type="match status" value="1"/>
</dbReference>
<dbReference type="GO" id="GO:0032787">
    <property type="term" value="P:monocarboxylic acid metabolic process"/>
    <property type="evidence" value="ECO:0007669"/>
    <property type="project" value="UniProtKB-ARBA"/>
</dbReference>
<dbReference type="EMBL" id="MHQL01000004">
    <property type="protein sequence ID" value="OHA03960.1"/>
    <property type="molecule type" value="Genomic_DNA"/>
</dbReference>
<comment type="similarity">
    <text evidence="1">Belongs to the short-chain dehydrogenases/reductases (SDR) family.</text>
</comment>
<accession>A0A1G2KX05</accession>
<protein>
    <recommendedName>
        <fullName evidence="4">Short-chain dehydrogenase</fullName>
    </recommendedName>
</protein>
<dbReference type="NCBIfam" id="NF005559">
    <property type="entry name" value="PRK07231.1"/>
    <property type="match status" value="1"/>
</dbReference>
<dbReference type="InterPro" id="IPR020904">
    <property type="entry name" value="Sc_DH/Rdtase_CS"/>
</dbReference>
<comment type="caution">
    <text evidence="2">The sequence shown here is derived from an EMBL/GenBank/DDBJ whole genome shotgun (WGS) entry which is preliminary data.</text>
</comment>
<dbReference type="SUPFAM" id="SSF51735">
    <property type="entry name" value="NAD(P)-binding Rossmann-fold domains"/>
    <property type="match status" value="1"/>
</dbReference>
<dbReference type="PRINTS" id="PR00080">
    <property type="entry name" value="SDRFAMILY"/>
</dbReference>
<dbReference type="Proteomes" id="UP000177811">
    <property type="component" value="Unassembled WGS sequence"/>
</dbReference>
<evidence type="ECO:0000313" key="3">
    <source>
        <dbReference type="Proteomes" id="UP000177811"/>
    </source>
</evidence>
<dbReference type="PANTHER" id="PTHR42879">
    <property type="entry name" value="3-OXOACYL-(ACYL-CARRIER-PROTEIN) REDUCTASE"/>
    <property type="match status" value="1"/>
</dbReference>
<dbReference type="InterPro" id="IPR036291">
    <property type="entry name" value="NAD(P)-bd_dom_sf"/>
</dbReference>
<reference evidence="2 3" key="1">
    <citation type="journal article" date="2016" name="Nat. Commun.">
        <title>Thousands of microbial genomes shed light on interconnected biogeochemical processes in an aquifer system.</title>
        <authorList>
            <person name="Anantharaman K."/>
            <person name="Brown C.T."/>
            <person name="Hug L.A."/>
            <person name="Sharon I."/>
            <person name="Castelle C.J."/>
            <person name="Probst A.J."/>
            <person name="Thomas B.C."/>
            <person name="Singh A."/>
            <person name="Wilkins M.J."/>
            <person name="Karaoz U."/>
            <person name="Brodie E.L."/>
            <person name="Williams K.H."/>
            <person name="Hubbard S.S."/>
            <person name="Banfield J.F."/>
        </authorList>
    </citation>
    <scope>NUCLEOTIDE SEQUENCE [LARGE SCALE GENOMIC DNA]</scope>
</reference>